<dbReference type="RefSeq" id="WP_373873028.1">
    <property type="nucleotide sequence ID" value="NZ_BLAY01000292.1"/>
</dbReference>
<protein>
    <recommendedName>
        <fullName evidence="3">DUF4058 family protein</fullName>
    </recommendedName>
</protein>
<accession>A0AAV3WPS2</accession>
<proteinExistence type="predicted"/>
<gene>
    <name evidence="1" type="ORF">MiSe_89350</name>
</gene>
<organism evidence="1 2">
    <name type="scientific">Microseira wollei NIES-4236</name>
    <dbReference type="NCBI Taxonomy" id="2530354"/>
    <lineage>
        <taxon>Bacteria</taxon>
        <taxon>Bacillati</taxon>
        <taxon>Cyanobacteriota</taxon>
        <taxon>Cyanophyceae</taxon>
        <taxon>Oscillatoriophycideae</taxon>
        <taxon>Aerosakkonematales</taxon>
        <taxon>Aerosakkonemataceae</taxon>
        <taxon>Microseira</taxon>
    </lineage>
</organism>
<dbReference type="Pfam" id="PF13267">
    <property type="entry name" value="DUF4058"/>
    <property type="match status" value="1"/>
</dbReference>
<comment type="caution">
    <text evidence="1">The sequence shown here is derived from an EMBL/GenBank/DDBJ whole genome shotgun (WGS) entry which is preliminary data.</text>
</comment>
<keyword evidence="2" id="KW-1185">Reference proteome</keyword>
<dbReference type="Proteomes" id="UP001050975">
    <property type="component" value="Unassembled WGS sequence"/>
</dbReference>
<sequence length="161" mass="18328">MSYLEIKEAATGFVITVIEILSPKNKRPGEGREAYIKKRKQVLASLTHLVEIDLLRGGKPMPILSEVPASDYRIVLIRGDRRPQAQLYAFNLRQTIPSFPLPLNPGDPEPIIDLQTLLNGLYERARYHLAIDYSQAPVQPLKAEDVSWVDTLLREQELRKN</sequence>
<dbReference type="AlphaFoldDB" id="A0AAV3WPS2"/>
<reference evidence="1" key="1">
    <citation type="submission" date="2019-10" db="EMBL/GenBank/DDBJ databases">
        <title>Draft genome sequece of Microseira wollei NIES-4236.</title>
        <authorList>
            <person name="Yamaguchi H."/>
            <person name="Suzuki S."/>
            <person name="Kawachi M."/>
        </authorList>
    </citation>
    <scope>NUCLEOTIDE SEQUENCE</scope>
    <source>
        <strain evidence="1">NIES-4236</strain>
    </source>
</reference>
<evidence type="ECO:0000313" key="2">
    <source>
        <dbReference type="Proteomes" id="UP001050975"/>
    </source>
</evidence>
<evidence type="ECO:0008006" key="3">
    <source>
        <dbReference type="Google" id="ProtNLM"/>
    </source>
</evidence>
<dbReference type="EMBL" id="BLAY01000292">
    <property type="protein sequence ID" value="GET44109.1"/>
    <property type="molecule type" value="Genomic_DNA"/>
</dbReference>
<evidence type="ECO:0000313" key="1">
    <source>
        <dbReference type="EMBL" id="GET44109.1"/>
    </source>
</evidence>
<dbReference type="InterPro" id="IPR025132">
    <property type="entry name" value="DUF4058"/>
</dbReference>
<name>A0AAV3WPS2_9CYAN</name>